<evidence type="ECO:0000313" key="2">
    <source>
        <dbReference type="EMBL" id="OZI38992.1"/>
    </source>
</evidence>
<evidence type="ECO:0000313" key="3">
    <source>
        <dbReference type="Proteomes" id="UP000217005"/>
    </source>
</evidence>
<gene>
    <name evidence="2" type="ORF">CEG14_05500</name>
</gene>
<dbReference type="Proteomes" id="UP000217005">
    <property type="component" value="Unassembled WGS sequence"/>
</dbReference>
<dbReference type="AlphaFoldDB" id="A0A261SPT4"/>
<accession>A0A261SPT4</accession>
<dbReference type="RefSeq" id="WP_094825368.1">
    <property type="nucleotide sequence ID" value="NZ_NEVL01000002.1"/>
</dbReference>
<dbReference type="GO" id="GO:0003677">
    <property type="term" value="F:DNA binding"/>
    <property type="evidence" value="ECO:0007669"/>
    <property type="project" value="InterPro"/>
</dbReference>
<dbReference type="InterPro" id="IPR041657">
    <property type="entry name" value="HTH_17"/>
</dbReference>
<dbReference type="NCBIfam" id="TIGR01764">
    <property type="entry name" value="excise"/>
    <property type="match status" value="1"/>
</dbReference>
<dbReference type="OrthoDB" id="8656928at2"/>
<dbReference type="InterPro" id="IPR010093">
    <property type="entry name" value="SinI_DNA-bd"/>
</dbReference>
<comment type="caution">
    <text evidence="2">The sequence shown here is derived from an EMBL/GenBank/DDBJ whole genome shotgun (WGS) entry which is preliminary data.</text>
</comment>
<dbReference type="Pfam" id="PF12728">
    <property type="entry name" value="HTH_17"/>
    <property type="match status" value="1"/>
</dbReference>
<reference evidence="2 3" key="1">
    <citation type="submission" date="2017-05" db="EMBL/GenBank/DDBJ databases">
        <title>Complete and WGS of Bordetella genogroups.</title>
        <authorList>
            <person name="Spilker T."/>
            <person name="LiPuma J."/>
        </authorList>
    </citation>
    <scope>NUCLEOTIDE SEQUENCE [LARGE SCALE GENOMIC DNA]</scope>
    <source>
        <strain evidence="2 3">AU17610</strain>
    </source>
</reference>
<sequence>MTMMTPAEVAARLRVSPNTVRRLAAPGGPIPCLRLGRLIRFDSTDIEQYENECRSTSIKAAVDIALNSTVSLPAAGSGLRSFFQKNGVRLKPTRSTGKRAAASTR</sequence>
<dbReference type="SUPFAM" id="SSF46955">
    <property type="entry name" value="Putative DNA-binding domain"/>
    <property type="match status" value="1"/>
</dbReference>
<feature type="domain" description="Helix-turn-helix" evidence="1">
    <location>
        <begin position="3"/>
        <end position="53"/>
    </location>
</feature>
<proteinExistence type="predicted"/>
<name>A0A261SPT4_9BORD</name>
<dbReference type="InterPro" id="IPR009061">
    <property type="entry name" value="DNA-bd_dom_put_sf"/>
</dbReference>
<protein>
    <recommendedName>
        <fullName evidence="1">Helix-turn-helix domain-containing protein</fullName>
    </recommendedName>
</protein>
<dbReference type="EMBL" id="NEVL01000002">
    <property type="protein sequence ID" value="OZI38992.1"/>
    <property type="molecule type" value="Genomic_DNA"/>
</dbReference>
<evidence type="ECO:0000259" key="1">
    <source>
        <dbReference type="Pfam" id="PF12728"/>
    </source>
</evidence>
<organism evidence="2 3">
    <name type="scientific">Bordetella genomosp. 1</name>
    <dbReference type="NCBI Taxonomy" id="1395607"/>
    <lineage>
        <taxon>Bacteria</taxon>
        <taxon>Pseudomonadati</taxon>
        <taxon>Pseudomonadota</taxon>
        <taxon>Betaproteobacteria</taxon>
        <taxon>Burkholderiales</taxon>
        <taxon>Alcaligenaceae</taxon>
        <taxon>Bordetella</taxon>
    </lineage>
</organism>